<dbReference type="Gene3D" id="3.30.1370.10">
    <property type="entry name" value="K Homology domain, type 1"/>
    <property type="match status" value="2"/>
</dbReference>
<dbReference type="RefSeq" id="XP_025368434.1">
    <property type="nucleotide sequence ID" value="XM_025514324.1"/>
</dbReference>
<keyword evidence="1" id="KW-0694">RNA-binding</keyword>
<name>A0A316VVF5_9BASI</name>
<dbReference type="InterPro" id="IPR055256">
    <property type="entry name" value="KH_1_KHDC4/BBP-like"/>
</dbReference>
<dbReference type="InterPro" id="IPR047890">
    <property type="entry name" value="KHDC4_KH-I_first"/>
</dbReference>
<dbReference type="Pfam" id="PF23469">
    <property type="entry name" value="KH_12"/>
    <property type="match status" value="1"/>
</dbReference>
<dbReference type="PROSITE" id="PS50084">
    <property type="entry name" value="KH_TYPE_1"/>
    <property type="match status" value="1"/>
</dbReference>
<dbReference type="SUPFAM" id="SSF54791">
    <property type="entry name" value="Eukaryotic type KH-domain (KH-domain type I)"/>
    <property type="match status" value="2"/>
</dbReference>
<dbReference type="PANTHER" id="PTHR15744:SF0">
    <property type="entry name" value="KH HOMOLOGY DOMAIN-CONTAINING PROTEIN 4"/>
    <property type="match status" value="1"/>
</dbReference>
<dbReference type="InterPro" id="IPR056149">
    <property type="entry name" value="PRP5/DDX46/KHDC4_KH"/>
</dbReference>
<dbReference type="Proteomes" id="UP000245783">
    <property type="component" value="Unassembled WGS sequence"/>
</dbReference>
<feature type="region of interest" description="Disordered" evidence="2">
    <location>
        <begin position="317"/>
        <end position="381"/>
    </location>
</feature>
<keyword evidence="5" id="KW-1185">Reference proteome</keyword>
<dbReference type="Pfam" id="PF22675">
    <property type="entry name" value="KH-I_KHDC4-BBP"/>
    <property type="match status" value="1"/>
</dbReference>
<dbReference type="CDD" id="cd22385">
    <property type="entry name" value="KH-I_KHDC4_rpt1"/>
    <property type="match status" value="1"/>
</dbReference>
<dbReference type="STRING" id="1522189.A0A316VVF5"/>
<accession>A0A316VVF5</accession>
<dbReference type="InterPro" id="IPR004087">
    <property type="entry name" value="KH_dom"/>
</dbReference>
<dbReference type="InterPro" id="IPR031121">
    <property type="entry name" value="RIK/BLOM7"/>
</dbReference>
<proteinExistence type="predicted"/>
<dbReference type="SMART" id="SM00322">
    <property type="entry name" value="KH"/>
    <property type="match status" value="1"/>
</dbReference>
<evidence type="ECO:0000313" key="5">
    <source>
        <dbReference type="Proteomes" id="UP000245783"/>
    </source>
</evidence>
<dbReference type="GO" id="GO:0003723">
    <property type="term" value="F:RNA binding"/>
    <property type="evidence" value="ECO:0007669"/>
    <property type="project" value="UniProtKB-UniRule"/>
</dbReference>
<feature type="domain" description="K Homology" evidence="3">
    <location>
        <begin position="185"/>
        <end position="270"/>
    </location>
</feature>
<dbReference type="CDD" id="cd22386">
    <property type="entry name" value="KH-I_KHDC4_rpt2"/>
    <property type="match status" value="1"/>
</dbReference>
<dbReference type="AlphaFoldDB" id="A0A316VVF5"/>
<evidence type="ECO:0000256" key="2">
    <source>
        <dbReference type="SAM" id="MobiDB-lite"/>
    </source>
</evidence>
<dbReference type="GeneID" id="37036194"/>
<feature type="compositionally biased region" description="Low complexity" evidence="2">
    <location>
        <begin position="21"/>
        <end position="53"/>
    </location>
</feature>
<feature type="compositionally biased region" description="Basic and acidic residues" evidence="2">
    <location>
        <begin position="66"/>
        <end position="89"/>
    </location>
</feature>
<gene>
    <name evidence="4" type="ORF">IE81DRAFT_324778</name>
</gene>
<evidence type="ECO:0000259" key="3">
    <source>
        <dbReference type="SMART" id="SM00322"/>
    </source>
</evidence>
<dbReference type="OrthoDB" id="397265at2759"/>
<evidence type="ECO:0000313" key="4">
    <source>
        <dbReference type="EMBL" id="PWN41274.1"/>
    </source>
</evidence>
<feature type="compositionally biased region" description="Pro residues" evidence="2">
    <location>
        <begin position="333"/>
        <end position="363"/>
    </location>
</feature>
<feature type="compositionally biased region" description="Basic and acidic residues" evidence="2">
    <location>
        <begin position="171"/>
        <end position="182"/>
    </location>
</feature>
<reference evidence="4 5" key="1">
    <citation type="journal article" date="2018" name="Mol. Biol. Evol.">
        <title>Broad Genomic Sampling Reveals a Smut Pathogenic Ancestry of the Fungal Clade Ustilaginomycotina.</title>
        <authorList>
            <person name="Kijpornyongpan T."/>
            <person name="Mondo S.J."/>
            <person name="Barry K."/>
            <person name="Sandor L."/>
            <person name="Lee J."/>
            <person name="Lipzen A."/>
            <person name="Pangilinan J."/>
            <person name="LaButti K."/>
            <person name="Hainaut M."/>
            <person name="Henrissat B."/>
            <person name="Grigoriev I.V."/>
            <person name="Spatafora J.W."/>
            <person name="Aime M.C."/>
        </authorList>
    </citation>
    <scope>NUCLEOTIDE SEQUENCE [LARGE SCALE GENOMIC DNA]</scope>
    <source>
        <strain evidence="4 5">MCA 4658</strain>
    </source>
</reference>
<dbReference type="FunFam" id="3.30.1370.10:FF:000037">
    <property type="entry name" value="KH domain protein"/>
    <property type="match status" value="1"/>
</dbReference>
<feature type="region of interest" description="Disordered" evidence="2">
    <location>
        <begin position="159"/>
        <end position="182"/>
    </location>
</feature>
<organism evidence="4 5">
    <name type="scientific">Ceraceosorus guamensis</name>
    <dbReference type="NCBI Taxonomy" id="1522189"/>
    <lineage>
        <taxon>Eukaryota</taxon>
        <taxon>Fungi</taxon>
        <taxon>Dikarya</taxon>
        <taxon>Basidiomycota</taxon>
        <taxon>Ustilaginomycotina</taxon>
        <taxon>Exobasidiomycetes</taxon>
        <taxon>Ceraceosorales</taxon>
        <taxon>Ceraceosoraceae</taxon>
        <taxon>Ceraceosorus</taxon>
    </lineage>
</organism>
<dbReference type="PANTHER" id="PTHR15744">
    <property type="entry name" value="BLOM7"/>
    <property type="match status" value="1"/>
</dbReference>
<dbReference type="InterPro" id="IPR047889">
    <property type="entry name" value="KHDC4_KH-I_second"/>
</dbReference>
<dbReference type="InterPro" id="IPR036612">
    <property type="entry name" value="KH_dom_type_1_sf"/>
</dbReference>
<dbReference type="InParanoid" id="A0A316VVF5"/>
<dbReference type="EMBL" id="KZ819396">
    <property type="protein sequence ID" value="PWN41274.1"/>
    <property type="molecule type" value="Genomic_DNA"/>
</dbReference>
<protein>
    <recommendedName>
        <fullName evidence="3">K Homology domain-containing protein</fullName>
    </recommendedName>
</protein>
<feature type="region of interest" description="Disordered" evidence="2">
    <location>
        <begin position="1"/>
        <end position="89"/>
    </location>
</feature>
<dbReference type="GO" id="GO:0005634">
    <property type="term" value="C:nucleus"/>
    <property type="evidence" value="ECO:0007669"/>
    <property type="project" value="InterPro"/>
</dbReference>
<sequence length="424" mass="46160">MADRTSKWDAAPDDGSNETRASAAAAAAAAAAKIAAQFSQRQAAGAASPPGGADRSGHNASSPPLKDGEGKRKEDHEPEFTHDIEINDHRNRYMLTKGQTQTQLFQETGASVSTKGTWYPDKSMATPQDPPLYLHIAATSQEILNKAIAAVEELIKQELPDLNPDPRRHRQEREERPPPERRRWPEDKVYIDLEPLRNFNVRAKVVGPGGLFVKYIQGETGTRVQIKGQGSGFIESELGREGDEKMHVSIAGPDEAQVKAAKELAEDLLDAVKSEYAKAYAVLQQQGVWVPPFAGAAGQQQQQPYGAYQQQGQAGWYGAQGQMSGGHAQGGMPPQPDDPAPPPPPEDAAPPPPGDDYAPPPPAEQKRFVPATAAPAPIKQKTAEEQALEKYWADYKKWQESYVAYHGRVPTKDEGGQDIPSEFR</sequence>
<evidence type="ECO:0000256" key="1">
    <source>
        <dbReference type="PROSITE-ProRule" id="PRU00117"/>
    </source>
</evidence>